<dbReference type="KEGG" id="aeh:Mlg_1628"/>
<evidence type="ECO:0000256" key="2">
    <source>
        <dbReference type="RuleBase" id="RU362039"/>
    </source>
</evidence>
<evidence type="ECO:0000313" key="4">
    <source>
        <dbReference type="EMBL" id="ABI56974.1"/>
    </source>
</evidence>
<dbReference type="HOGENOM" id="CLU_063749_3_0_6"/>
<gene>
    <name evidence="4" type="ordered locus">Mlg_1628</name>
</gene>
<dbReference type="EMBL" id="CP000453">
    <property type="protein sequence ID" value="ABI56974.1"/>
    <property type="molecule type" value="Genomic_DNA"/>
</dbReference>
<organism evidence="4 5">
    <name type="scientific">Alkalilimnicola ehrlichii (strain ATCC BAA-1101 / DSM 17681 / MLHE-1)</name>
    <dbReference type="NCBI Taxonomy" id="187272"/>
    <lineage>
        <taxon>Bacteria</taxon>
        <taxon>Pseudomonadati</taxon>
        <taxon>Pseudomonadota</taxon>
        <taxon>Gammaproteobacteria</taxon>
        <taxon>Chromatiales</taxon>
        <taxon>Ectothiorhodospiraceae</taxon>
        <taxon>Alkalilimnicola</taxon>
    </lineage>
</organism>
<reference evidence="5" key="1">
    <citation type="submission" date="2006-08" db="EMBL/GenBank/DDBJ databases">
        <title>Complete sequence of Alkalilimnicola ehrilichei MLHE-1.</title>
        <authorList>
            <person name="Copeland A."/>
            <person name="Lucas S."/>
            <person name="Lapidus A."/>
            <person name="Barry K."/>
            <person name="Detter J.C."/>
            <person name="Glavina del Rio T."/>
            <person name="Hammon N."/>
            <person name="Israni S."/>
            <person name="Dalin E."/>
            <person name="Tice H."/>
            <person name="Pitluck S."/>
            <person name="Sims D."/>
            <person name="Brettin T."/>
            <person name="Bruce D."/>
            <person name="Han C."/>
            <person name="Tapia R."/>
            <person name="Gilna P."/>
            <person name="Schmutz J."/>
            <person name="Larimer F."/>
            <person name="Land M."/>
            <person name="Hauser L."/>
            <person name="Kyrpides N."/>
            <person name="Mikhailova N."/>
            <person name="Oremland R.S."/>
            <person name="Hoeft S.E."/>
            <person name="Switzer-Blum J."/>
            <person name="Kulp T."/>
            <person name="King G."/>
            <person name="Tabita R."/>
            <person name="Witte B."/>
            <person name="Santini J.M."/>
            <person name="Basu P."/>
            <person name="Hollibaugh J.T."/>
            <person name="Xie G."/>
            <person name="Stolz J.F."/>
            <person name="Richardson P."/>
        </authorList>
    </citation>
    <scope>NUCLEOTIDE SEQUENCE [LARGE SCALE GENOMIC DNA]</scope>
    <source>
        <strain evidence="5">ATCC BAA-1101 / DSM 17681 / MLHE-1</strain>
    </source>
</reference>
<accession>Q0A863</accession>
<dbReference type="Proteomes" id="UP000001962">
    <property type="component" value="Chromosome"/>
</dbReference>
<keyword evidence="2" id="KW-0479">Metal-binding</keyword>
<name>Q0A863_ALKEH</name>
<feature type="domain" description="Calcineurin-like phosphoesterase" evidence="3">
    <location>
        <begin position="19"/>
        <end position="172"/>
    </location>
</feature>
<dbReference type="InterPro" id="IPR029052">
    <property type="entry name" value="Metallo-depent_PP-like"/>
</dbReference>
<dbReference type="AlphaFoldDB" id="Q0A863"/>
<dbReference type="Gene3D" id="3.60.21.10">
    <property type="match status" value="1"/>
</dbReference>
<sequence>MAQQQHQAGTGTTPPRALRVAIVADTHGFLDPRIADEIAECDLAVHAGDIGGAAVLLAMQPREELVAVKGNGDVPETWPSHEVHMLDTLPEEVVLDLPGGQLAVVHGERAGRPAVRHDNLRADYPDVQAIVYGHSHELVVDDEKTPWVLNPGAAGRTRTKAGPSCLILECSESGWTVQPLRLEPRKYKAV</sequence>
<dbReference type="RefSeq" id="WP_011629368.1">
    <property type="nucleotide sequence ID" value="NC_008340.1"/>
</dbReference>
<dbReference type="GO" id="GO:0016787">
    <property type="term" value="F:hydrolase activity"/>
    <property type="evidence" value="ECO:0007669"/>
    <property type="project" value="UniProtKB-UniRule"/>
</dbReference>
<dbReference type="EC" id="3.1.4.-" evidence="2"/>
<proteinExistence type="inferred from homology"/>
<dbReference type="NCBIfam" id="TIGR00040">
    <property type="entry name" value="yfcE"/>
    <property type="match status" value="1"/>
</dbReference>
<evidence type="ECO:0000259" key="3">
    <source>
        <dbReference type="Pfam" id="PF12850"/>
    </source>
</evidence>
<protein>
    <recommendedName>
        <fullName evidence="2">Phosphoesterase</fullName>
        <ecNumber evidence="2">3.1.4.-</ecNumber>
    </recommendedName>
</protein>
<evidence type="ECO:0000256" key="1">
    <source>
        <dbReference type="ARBA" id="ARBA00008950"/>
    </source>
</evidence>
<comment type="similarity">
    <text evidence="1 2">Belongs to the metallophosphoesterase superfamily. YfcE family.</text>
</comment>
<evidence type="ECO:0000313" key="5">
    <source>
        <dbReference type="Proteomes" id="UP000001962"/>
    </source>
</evidence>
<dbReference type="InterPro" id="IPR000979">
    <property type="entry name" value="Phosphodiesterase_MJ0936/Vps29"/>
</dbReference>
<keyword evidence="5" id="KW-1185">Reference proteome</keyword>
<dbReference type="InterPro" id="IPR024654">
    <property type="entry name" value="Calcineurin-like_PHP_lpxH"/>
</dbReference>
<dbReference type="GO" id="GO:0046872">
    <property type="term" value="F:metal ion binding"/>
    <property type="evidence" value="ECO:0007669"/>
    <property type="project" value="UniProtKB-KW"/>
</dbReference>
<dbReference type="eggNOG" id="COG0622">
    <property type="taxonomic scope" value="Bacteria"/>
</dbReference>
<dbReference type="SUPFAM" id="SSF56300">
    <property type="entry name" value="Metallo-dependent phosphatases"/>
    <property type="match status" value="1"/>
</dbReference>
<dbReference type="Pfam" id="PF12850">
    <property type="entry name" value="Metallophos_2"/>
    <property type="match status" value="1"/>
</dbReference>
<comment type="cofactor">
    <cofactor evidence="2">
        <name>a divalent metal cation</name>
        <dbReference type="ChEBI" id="CHEBI:60240"/>
    </cofactor>
</comment>